<accession>A0AAV4TE55</accession>
<name>A0AAV4TE55_CAEEX</name>
<keyword evidence="3" id="KW-1185">Reference proteome</keyword>
<organism evidence="2 3">
    <name type="scientific">Caerostris extrusa</name>
    <name type="common">Bark spider</name>
    <name type="synonym">Caerostris bankana</name>
    <dbReference type="NCBI Taxonomy" id="172846"/>
    <lineage>
        <taxon>Eukaryota</taxon>
        <taxon>Metazoa</taxon>
        <taxon>Ecdysozoa</taxon>
        <taxon>Arthropoda</taxon>
        <taxon>Chelicerata</taxon>
        <taxon>Arachnida</taxon>
        <taxon>Araneae</taxon>
        <taxon>Araneomorphae</taxon>
        <taxon>Entelegynae</taxon>
        <taxon>Araneoidea</taxon>
        <taxon>Araneidae</taxon>
        <taxon>Caerostris</taxon>
    </lineage>
</organism>
<protein>
    <submittedName>
        <fullName evidence="2">Uncharacterized protein</fullName>
    </submittedName>
</protein>
<sequence>MQSIRAVPGPGPAGAVCSGSYKVMLKEPVPHGPLQQKEGTAESPAENVISDKQTSPGSYLPEPSGQSAPCKKMGKHCKCVPVLSYSPIFFSKASGISLGLNQCSAKDSVSFSKQAKLAPFVIINVMCCKTSPVKNNLVNESNAFCQCASKIVNFAKIVGNSAGKASKLTDKWYFKKRFSFCKNILECANCSKMLNNT</sequence>
<dbReference type="AlphaFoldDB" id="A0AAV4TE55"/>
<proteinExistence type="predicted"/>
<dbReference type="Proteomes" id="UP001054945">
    <property type="component" value="Unassembled WGS sequence"/>
</dbReference>
<reference evidence="2 3" key="1">
    <citation type="submission" date="2021-06" db="EMBL/GenBank/DDBJ databases">
        <title>Caerostris extrusa draft genome.</title>
        <authorList>
            <person name="Kono N."/>
            <person name="Arakawa K."/>
        </authorList>
    </citation>
    <scope>NUCLEOTIDE SEQUENCE [LARGE SCALE GENOMIC DNA]</scope>
</reference>
<gene>
    <name evidence="2" type="ORF">CEXT_394431</name>
</gene>
<evidence type="ECO:0000313" key="2">
    <source>
        <dbReference type="EMBL" id="GIY43040.1"/>
    </source>
</evidence>
<evidence type="ECO:0000256" key="1">
    <source>
        <dbReference type="SAM" id="MobiDB-lite"/>
    </source>
</evidence>
<feature type="region of interest" description="Disordered" evidence="1">
    <location>
        <begin position="28"/>
        <end position="67"/>
    </location>
</feature>
<evidence type="ECO:0000313" key="3">
    <source>
        <dbReference type="Proteomes" id="UP001054945"/>
    </source>
</evidence>
<dbReference type="EMBL" id="BPLR01010922">
    <property type="protein sequence ID" value="GIY43040.1"/>
    <property type="molecule type" value="Genomic_DNA"/>
</dbReference>
<comment type="caution">
    <text evidence="2">The sequence shown here is derived from an EMBL/GenBank/DDBJ whole genome shotgun (WGS) entry which is preliminary data.</text>
</comment>